<dbReference type="InterPro" id="IPR014710">
    <property type="entry name" value="RmlC-like_jellyroll"/>
</dbReference>
<evidence type="ECO:0000256" key="2">
    <source>
        <dbReference type="ARBA" id="ARBA00022857"/>
    </source>
</evidence>
<keyword evidence="2 5" id="KW-0521">NADP</keyword>
<keyword evidence="5" id="KW-0511">Multifunctional enzyme</keyword>
<organism evidence="7 8">
    <name type="scientific">Candidatus Daviesbacteria bacterium GW2011_GWF2_38_6</name>
    <dbReference type="NCBI Taxonomy" id="1618432"/>
    <lineage>
        <taxon>Bacteria</taxon>
        <taxon>Candidatus Daviesiibacteriota</taxon>
    </lineage>
</organism>
<feature type="binding site" evidence="5">
    <location>
        <begin position="164"/>
        <end position="167"/>
    </location>
    <ligand>
        <name>NADP(+)</name>
        <dbReference type="ChEBI" id="CHEBI:58349"/>
    </ligand>
</feature>
<dbReference type="InterPro" id="IPR011051">
    <property type="entry name" value="RmlC_Cupin_sf"/>
</dbReference>
<feature type="binding site" evidence="5">
    <location>
        <position position="203"/>
    </location>
    <ligand>
        <name>substrate</name>
    </ligand>
</feature>
<dbReference type="PATRIC" id="fig|1618432.3.peg.428"/>
<name>A0A0G0KF55_9BACT</name>
<feature type="binding site" evidence="5">
    <location>
        <position position="210"/>
    </location>
    <ligand>
        <name>substrate</name>
    </ligand>
</feature>
<evidence type="ECO:0000256" key="3">
    <source>
        <dbReference type="ARBA" id="ARBA00023002"/>
    </source>
</evidence>
<accession>A0A0G0KF55</accession>
<keyword evidence="3 5" id="KW-0560">Oxidoreductase</keyword>
<dbReference type="EMBL" id="LBVC01000028">
    <property type="protein sequence ID" value="KKQ78253.1"/>
    <property type="molecule type" value="Genomic_DNA"/>
</dbReference>
<dbReference type="HAMAP" id="MF_00956">
    <property type="entry name" value="GDP_fucose_synth"/>
    <property type="match status" value="1"/>
</dbReference>
<dbReference type="Gene3D" id="3.90.25.10">
    <property type="entry name" value="UDP-galactose 4-epimerase, domain 1"/>
    <property type="match status" value="1"/>
</dbReference>
<dbReference type="EC" id="1.1.1.271" evidence="5"/>
<reference evidence="7 8" key="1">
    <citation type="journal article" date="2015" name="Nature">
        <title>rRNA introns, odd ribosomes, and small enigmatic genomes across a large radiation of phyla.</title>
        <authorList>
            <person name="Brown C.T."/>
            <person name="Hug L.A."/>
            <person name="Thomas B.C."/>
            <person name="Sharon I."/>
            <person name="Castelle C.J."/>
            <person name="Singh A."/>
            <person name="Wilkins M.J."/>
            <person name="Williams K.H."/>
            <person name="Banfield J.F."/>
        </authorList>
    </citation>
    <scope>NUCLEOTIDE SEQUENCE [LARGE SCALE GENOMIC DNA]</scope>
</reference>
<feature type="active site" description="Proton donor/acceptor" evidence="5">
    <location>
        <position position="137"/>
    </location>
</feature>
<dbReference type="UniPathway" id="UPA00128">
    <property type="reaction ID" value="UER00191"/>
</dbReference>
<dbReference type="GO" id="GO:0042351">
    <property type="term" value="P:'de novo' GDP-L-fucose biosynthetic process"/>
    <property type="evidence" value="ECO:0007669"/>
    <property type="project" value="UniProtKB-UniRule"/>
</dbReference>
<proteinExistence type="inferred from homology"/>
<feature type="binding site" evidence="5">
    <location>
        <position position="270"/>
    </location>
    <ligand>
        <name>substrate</name>
    </ligand>
</feature>
<dbReference type="PANTHER" id="PTHR43238">
    <property type="entry name" value="GDP-L-FUCOSE SYNTHASE"/>
    <property type="match status" value="1"/>
</dbReference>
<dbReference type="AlphaFoldDB" id="A0A0G0KF55"/>
<feature type="domain" description="NAD-dependent epimerase/dehydratase" evidence="6">
    <location>
        <begin position="7"/>
        <end position="238"/>
    </location>
</feature>
<comment type="pathway">
    <text evidence="5">Nucleotide-sugar biosynthesis; GDP-L-fucose biosynthesis via de novo pathway; GDP-L-fucose from GDP-alpha-D-mannose: step 2/2.</text>
</comment>
<evidence type="ECO:0000313" key="7">
    <source>
        <dbReference type="EMBL" id="KKQ78253.1"/>
    </source>
</evidence>
<evidence type="ECO:0000256" key="5">
    <source>
        <dbReference type="HAMAP-Rule" id="MF_00956"/>
    </source>
</evidence>
<evidence type="ECO:0000256" key="4">
    <source>
        <dbReference type="ARBA" id="ARBA00023235"/>
    </source>
</evidence>
<feature type="binding site" evidence="5">
    <location>
        <begin position="11"/>
        <end position="17"/>
    </location>
    <ligand>
        <name>NADP(+)</name>
        <dbReference type="ChEBI" id="CHEBI:58349"/>
    </ligand>
</feature>
<dbReference type="Gene3D" id="3.40.50.720">
    <property type="entry name" value="NAD(P)-binding Rossmann-like Domain"/>
    <property type="match status" value="1"/>
</dbReference>
<dbReference type="GO" id="GO:0050577">
    <property type="term" value="F:GDP-L-fucose synthase activity"/>
    <property type="evidence" value="ECO:0007669"/>
    <property type="project" value="UniProtKB-UniRule"/>
</dbReference>
<comment type="caution">
    <text evidence="5">Lacks conserved residue(s) required for the propagation of feature annotation.</text>
</comment>
<evidence type="ECO:0000256" key="1">
    <source>
        <dbReference type="ARBA" id="ARBA00005959"/>
    </source>
</evidence>
<keyword evidence="4 5" id="KW-0413">Isomerase</keyword>
<dbReference type="InterPro" id="IPR036291">
    <property type="entry name" value="NAD(P)-bd_dom_sf"/>
</dbReference>
<dbReference type="Gene3D" id="2.60.120.10">
    <property type="entry name" value="Jelly Rolls"/>
    <property type="match status" value="1"/>
</dbReference>
<feature type="binding site" evidence="5">
    <location>
        <position position="141"/>
    </location>
    <ligand>
        <name>NADP(+)</name>
        <dbReference type="ChEBI" id="CHEBI:58349"/>
    </ligand>
</feature>
<dbReference type="GO" id="GO:0070401">
    <property type="term" value="F:NADP+ binding"/>
    <property type="evidence" value="ECO:0007669"/>
    <property type="project" value="UniProtKB-UniRule"/>
</dbReference>
<comment type="function">
    <text evidence="5">Catalyzes the two-step NADP-dependent conversion of GDP-4-dehydro-6-deoxy-D-mannose to GDP-fucose, involving an epimerase and a reductase reaction.</text>
</comment>
<dbReference type="GO" id="GO:0016853">
    <property type="term" value="F:isomerase activity"/>
    <property type="evidence" value="ECO:0007669"/>
    <property type="project" value="UniProtKB-KW"/>
</dbReference>
<evidence type="ECO:0000259" key="6">
    <source>
        <dbReference type="Pfam" id="PF01370"/>
    </source>
</evidence>
<comment type="caution">
    <text evidence="7">The sequence shown here is derived from an EMBL/GenBank/DDBJ whole genome shotgun (WGS) entry which is preliminary data.</text>
</comment>
<dbReference type="SUPFAM" id="SSF51182">
    <property type="entry name" value="RmlC-like cupins"/>
    <property type="match status" value="1"/>
</dbReference>
<dbReference type="Proteomes" id="UP000034324">
    <property type="component" value="Unassembled WGS sequence"/>
</dbReference>
<dbReference type="Pfam" id="PF01370">
    <property type="entry name" value="Epimerase"/>
    <property type="match status" value="1"/>
</dbReference>
<evidence type="ECO:0000313" key="8">
    <source>
        <dbReference type="Proteomes" id="UP000034324"/>
    </source>
</evidence>
<dbReference type="InterPro" id="IPR028614">
    <property type="entry name" value="GDP_fucose/colitose_synth"/>
</dbReference>
<comment type="catalytic activity">
    <reaction evidence="5">
        <text>GDP-beta-L-fucose + NADP(+) = GDP-4-dehydro-alpha-D-rhamnose + NADPH + H(+)</text>
        <dbReference type="Rhea" id="RHEA:18885"/>
        <dbReference type="ChEBI" id="CHEBI:15378"/>
        <dbReference type="ChEBI" id="CHEBI:57273"/>
        <dbReference type="ChEBI" id="CHEBI:57783"/>
        <dbReference type="ChEBI" id="CHEBI:57964"/>
        <dbReference type="ChEBI" id="CHEBI:58349"/>
        <dbReference type="EC" id="1.1.1.271"/>
    </reaction>
</comment>
<sequence length="576" mass="65686">MNKSDKIYVAGHNGLIGSAIVRRLLKDGYTNILIRNHAELDLTDQYKVKSFFEREKPDYVFFSAAKVGGVFANNTYRAEFIYENIMMQNNVIHHAFLSEVKKMIFLACGDVYPKNCPQPAKEEYLLTGALETTCEPFALAKIAGIKMCESYNRQYGTEFIVVIPPNIYGPNQHYDIMNAQVLPSLINKFHASKIDNLGEVVIWGTGSPVRDFLFVDDVADACMFLMEKYTGNDVFNIGTGSGCSILELAEIIKEKVGYKGKISLDRTKPDGVAKKLLEVSRINTLGWKCSTALKDGVETSYKAYLDEIEKKEIRTSQICLTTVCEKDTLSINNKKVHGKNISLSIQPDTYRDRVVIKPWGYEFLVFENNIVAVWLLYIKKGFSTSMHCHPQKKTSLILLSGNAMNITFLHRRYLKGGDAIIIEKKVFHSTKSLSDDGVFLLEIETPPNKTDLVRLEDRYGRELSGYEGITEMQTQNLKDFNYFCFEEPDSYKKYDYDDGKFSVTFEVFTNNDEFQKHFKFRGRELYTSCRGSLFDDENKVLLGVGDTQKAEVLSNMRKVRISEKTVLLRTTTKDMN</sequence>
<feature type="binding site" evidence="5">
    <location>
        <position position="188"/>
    </location>
    <ligand>
        <name>substrate</name>
    </ligand>
</feature>
<dbReference type="InterPro" id="IPR001509">
    <property type="entry name" value="Epimerase_deHydtase"/>
</dbReference>
<dbReference type="CDD" id="cd05239">
    <property type="entry name" value="GDP_FS_SDR_e"/>
    <property type="match status" value="1"/>
</dbReference>
<comment type="similarity">
    <text evidence="1 5">Belongs to the NAD(P)-dependent epimerase/dehydratase family. Fucose synthase subfamily.</text>
</comment>
<dbReference type="SUPFAM" id="SSF51735">
    <property type="entry name" value="NAD(P)-binding Rossmann-fold domains"/>
    <property type="match status" value="1"/>
</dbReference>
<dbReference type="PANTHER" id="PTHR43238:SF1">
    <property type="entry name" value="GDP-L-FUCOSE SYNTHASE"/>
    <property type="match status" value="1"/>
</dbReference>
<gene>
    <name evidence="5" type="primary">fcl</name>
    <name evidence="7" type="ORF">US99_C0028G0007</name>
</gene>
<protein>
    <recommendedName>
        <fullName evidence="5">GDP-L-fucose synthase</fullName>
        <ecNumber evidence="5">1.1.1.271</ecNumber>
    </recommendedName>
    <alternativeName>
        <fullName evidence="5">GDP-4-keto-6-deoxy-D-mannose-3,5-epimerase-4-reductase</fullName>
    </alternativeName>
</protein>